<gene>
    <name evidence="2" type="ORF">IPP15_08255</name>
</gene>
<dbReference type="PANTHER" id="PTHR35446">
    <property type="entry name" value="SI:CH211-175M2.5"/>
    <property type="match status" value="1"/>
</dbReference>
<dbReference type="SUPFAM" id="SSF69118">
    <property type="entry name" value="AhpD-like"/>
    <property type="match status" value="1"/>
</dbReference>
<dbReference type="InterPro" id="IPR029032">
    <property type="entry name" value="AhpD-like"/>
</dbReference>
<evidence type="ECO:0000313" key="3">
    <source>
        <dbReference type="Proteomes" id="UP000808337"/>
    </source>
</evidence>
<dbReference type="Proteomes" id="UP000808337">
    <property type="component" value="Unassembled WGS sequence"/>
</dbReference>
<dbReference type="EMBL" id="JADKGY010000006">
    <property type="protein sequence ID" value="MBK9982403.1"/>
    <property type="molecule type" value="Genomic_DNA"/>
</dbReference>
<proteinExistence type="predicted"/>
<dbReference type="GO" id="GO:0051920">
    <property type="term" value="F:peroxiredoxin activity"/>
    <property type="evidence" value="ECO:0007669"/>
    <property type="project" value="InterPro"/>
</dbReference>
<dbReference type="Gene3D" id="1.20.1290.10">
    <property type="entry name" value="AhpD-like"/>
    <property type="match status" value="1"/>
</dbReference>
<accession>A0A9D7SUU9</accession>
<reference evidence="2 3" key="1">
    <citation type="submission" date="2020-10" db="EMBL/GenBank/DDBJ databases">
        <title>Connecting structure to function with the recovery of over 1000 high-quality activated sludge metagenome-assembled genomes encoding full-length rRNA genes using long-read sequencing.</title>
        <authorList>
            <person name="Singleton C.M."/>
            <person name="Petriglieri F."/>
            <person name="Kristensen J.M."/>
            <person name="Kirkegaard R.H."/>
            <person name="Michaelsen T.Y."/>
            <person name="Andersen M.H."/>
            <person name="Karst S.M."/>
            <person name="Dueholm M.S."/>
            <person name="Nielsen P.H."/>
            <person name="Albertsen M."/>
        </authorList>
    </citation>
    <scope>NUCLEOTIDE SEQUENCE [LARGE SCALE GENOMIC DNA]</scope>
    <source>
        <strain evidence="2">Ribe_18-Q3-R11-54_MAXAC.273</strain>
    </source>
</reference>
<name>A0A9D7SUU9_9BACT</name>
<feature type="domain" description="Carboxymuconolactone decarboxylase-like" evidence="1">
    <location>
        <begin position="22"/>
        <end position="69"/>
    </location>
</feature>
<sequence length="190" mass="20831">MPHIDLRSDLYGITSLLDYRKEAAEPLCELTQLLLRGESTLTESERELIAAYVSYLNECTFCTAAHATASCILPGGDASILESAFSGIDQMDASDKLKSLLKIAAKVQQSGLTLRQEDINNAKNNGATDTEIHDTVLIAALFCFYNRYVDGLATRTPDNPLFYEVLGNRIATRGYKMPADGYHALNVSSE</sequence>
<dbReference type="AlphaFoldDB" id="A0A9D7SUU9"/>
<evidence type="ECO:0000259" key="1">
    <source>
        <dbReference type="Pfam" id="PF02627"/>
    </source>
</evidence>
<protein>
    <submittedName>
        <fullName evidence="2">Carboxymuconolactone decarboxylase family protein</fullName>
    </submittedName>
</protein>
<evidence type="ECO:0000313" key="2">
    <source>
        <dbReference type="EMBL" id="MBK9982403.1"/>
    </source>
</evidence>
<comment type="caution">
    <text evidence="2">The sequence shown here is derived from an EMBL/GenBank/DDBJ whole genome shotgun (WGS) entry which is preliminary data.</text>
</comment>
<dbReference type="PANTHER" id="PTHR35446:SF2">
    <property type="entry name" value="CARBOXYMUCONOLACTONE DECARBOXYLASE-LIKE DOMAIN-CONTAINING PROTEIN"/>
    <property type="match status" value="1"/>
</dbReference>
<dbReference type="InterPro" id="IPR003779">
    <property type="entry name" value="CMD-like"/>
</dbReference>
<organism evidence="2 3">
    <name type="scientific">Candidatus Opimibacter skivensis</name>
    <dbReference type="NCBI Taxonomy" id="2982028"/>
    <lineage>
        <taxon>Bacteria</taxon>
        <taxon>Pseudomonadati</taxon>
        <taxon>Bacteroidota</taxon>
        <taxon>Saprospiria</taxon>
        <taxon>Saprospirales</taxon>
        <taxon>Saprospiraceae</taxon>
        <taxon>Candidatus Opimibacter</taxon>
    </lineage>
</organism>
<dbReference type="Pfam" id="PF02627">
    <property type="entry name" value="CMD"/>
    <property type="match status" value="1"/>
</dbReference>